<feature type="coiled-coil region" evidence="4">
    <location>
        <begin position="950"/>
        <end position="1003"/>
    </location>
</feature>
<evidence type="ECO:0000256" key="1">
    <source>
        <dbReference type="ARBA" id="ARBA00008535"/>
    </source>
</evidence>
<dbReference type="OrthoDB" id="431287at2759"/>
<accession>A0A9W2Z5Q9</accession>
<comment type="similarity">
    <text evidence="1">Belongs to the TRAFAC class TrmE-Era-EngA-EngB-Septin-like GTPase superfamily. AIG1/Toc34/Toc159-like paraseptin GTPase family. IAN subfamily.</text>
</comment>
<dbReference type="AlphaFoldDB" id="A0A9W2Z5Q9"/>
<dbReference type="Gene3D" id="3.40.50.300">
    <property type="entry name" value="P-loop containing nucleotide triphosphate hydrolases"/>
    <property type="match status" value="2"/>
</dbReference>
<protein>
    <submittedName>
        <fullName evidence="8">Uncharacterized protein LOC106050175</fullName>
    </submittedName>
</protein>
<feature type="region of interest" description="Disordered" evidence="5">
    <location>
        <begin position="573"/>
        <end position="605"/>
    </location>
</feature>
<evidence type="ECO:0000256" key="3">
    <source>
        <dbReference type="ARBA" id="ARBA00023134"/>
    </source>
</evidence>
<proteinExistence type="inferred from homology"/>
<feature type="compositionally biased region" description="Polar residues" evidence="5">
    <location>
        <begin position="596"/>
        <end position="605"/>
    </location>
</feature>
<dbReference type="Pfam" id="PF04548">
    <property type="entry name" value="AIG1"/>
    <property type="match status" value="2"/>
</dbReference>
<dbReference type="SUPFAM" id="SSF52540">
    <property type="entry name" value="P-loop containing nucleoside triphosphate hydrolases"/>
    <property type="match status" value="2"/>
</dbReference>
<evidence type="ECO:0000313" key="7">
    <source>
        <dbReference type="Proteomes" id="UP001165740"/>
    </source>
</evidence>
<keyword evidence="7" id="KW-1185">Reference proteome</keyword>
<dbReference type="PANTHER" id="PTHR10903:SF184">
    <property type="entry name" value="GTP-BINDING PROTEIN A"/>
    <property type="match status" value="1"/>
</dbReference>
<keyword evidence="4" id="KW-0175">Coiled coil</keyword>
<gene>
    <name evidence="8" type="primary">LOC106050175</name>
</gene>
<dbReference type="PROSITE" id="PS51720">
    <property type="entry name" value="G_AIG1"/>
    <property type="match status" value="1"/>
</dbReference>
<evidence type="ECO:0000256" key="4">
    <source>
        <dbReference type="SAM" id="Coils"/>
    </source>
</evidence>
<dbReference type="RefSeq" id="XP_055870261.1">
    <property type="nucleotide sequence ID" value="XM_056014286.1"/>
</dbReference>
<feature type="region of interest" description="Disordered" evidence="5">
    <location>
        <begin position="1041"/>
        <end position="1061"/>
    </location>
</feature>
<organism evidence="7 8">
    <name type="scientific">Biomphalaria glabrata</name>
    <name type="common">Bloodfluke planorb</name>
    <name type="synonym">Freshwater snail</name>
    <dbReference type="NCBI Taxonomy" id="6526"/>
    <lineage>
        <taxon>Eukaryota</taxon>
        <taxon>Metazoa</taxon>
        <taxon>Spiralia</taxon>
        <taxon>Lophotrochozoa</taxon>
        <taxon>Mollusca</taxon>
        <taxon>Gastropoda</taxon>
        <taxon>Heterobranchia</taxon>
        <taxon>Euthyneura</taxon>
        <taxon>Panpulmonata</taxon>
        <taxon>Hygrophila</taxon>
        <taxon>Lymnaeoidea</taxon>
        <taxon>Planorbidae</taxon>
        <taxon>Biomphalaria</taxon>
    </lineage>
</organism>
<evidence type="ECO:0000259" key="6">
    <source>
        <dbReference type="PROSITE" id="PS51720"/>
    </source>
</evidence>
<reference evidence="8" key="1">
    <citation type="submission" date="2025-08" db="UniProtKB">
        <authorList>
            <consortium name="RefSeq"/>
        </authorList>
    </citation>
    <scope>IDENTIFICATION</scope>
</reference>
<evidence type="ECO:0000256" key="5">
    <source>
        <dbReference type="SAM" id="MobiDB-lite"/>
    </source>
</evidence>
<name>A0A9W2Z5Q9_BIOGL</name>
<feature type="coiled-coil region" evidence="4">
    <location>
        <begin position="307"/>
        <end position="341"/>
    </location>
</feature>
<dbReference type="FunFam" id="3.40.50.300:FF:000840">
    <property type="entry name" value="Immune-associated nucleotide-binding protein 9"/>
    <property type="match status" value="1"/>
</dbReference>
<feature type="domain" description="AIG1-type G" evidence="6">
    <location>
        <begin position="627"/>
        <end position="835"/>
    </location>
</feature>
<dbReference type="PANTHER" id="PTHR10903">
    <property type="entry name" value="GTPASE, IMAP FAMILY MEMBER-RELATED"/>
    <property type="match status" value="1"/>
</dbReference>
<dbReference type="GeneID" id="106050175"/>
<keyword evidence="3" id="KW-0342">GTP-binding</keyword>
<evidence type="ECO:0000256" key="2">
    <source>
        <dbReference type="ARBA" id="ARBA00022741"/>
    </source>
</evidence>
<dbReference type="InterPro" id="IPR006703">
    <property type="entry name" value="G_AIG1"/>
</dbReference>
<dbReference type="InterPro" id="IPR027417">
    <property type="entry name" value="P-loop_NTPase"/>
</dbReference>
<dbReference type="InterPro" id="IPR045058">
    <property type="entry name" value="GIMA/IAN/Toc"/>
</dbReference>
<sequence length="1061" mass="122530">MDQKLQESSPEDEKDKITKLEDLALLMEKELQSFEASVSKDKSESHNESSLDISKHSENVLEEVDFLIMGKAGSGKSSLGNSIMRKVVFQYGSSFMTYGDLYEQESCTDFLDWVSEQKSGVFREFLEECENRIVIFNNKTSDKERQEGQLMKLLNIVKTLKLQNCRYADEHYFTGKTNRDYLTVEAQKDFIEKEAMEGANFINETLKILLGSRGSDRDILLFNDMLNKANHLQKFIQDKDKGTGVLGSVSHYVSSIISSIENELQIYNRITEEKEKFKLKVKLEAAENCLKLQKIREEYEHKIKKDKRLEALKMEKLQDQIKRMEDLKRSWRREMNNLERKHSIERSASNQQYQFLAKQFDEIKSLYEKQSRKEQPEKLTFKEKRQMIKDLLSGLLTERTNMFVRNNFIHHDVSTPKSNPVQQSFRDNAKETKVTTLSNTITIPTEKHDGQSNTNVLSEPGQYVTAHEDSVKEMSTLAPQNITNPNPFATTAIEPFESERNLDDYQSKATEVTTTVPETENSCRSDLLKCKDSHQHEKNPFGLLEVENLVPSNDRSNNVLGSNKKDFDKENVKISDQLRPIPAEDSSLPKEEHIPNKNNVTDKNQSYDSNEIMKTKNNSERIKEGSPVQIDLLLIGKTGNGKSALGNSILNRKVFRSDNSTSSVTKIVQKETSEVSGRIVTVVDGPGVGDTEIIAEHGPDLVIEALSSAVAENPRGFHAFLIVLRYGVRFTLEEQKTIIFLKLILGKNVFRKFGILVMTCGDLLEKETDFQKWVLRQMGYYKDLVRECKNRIILFDNKTKDKAKKERQFNELMKIIDHLIMENCRYSNEEFELARSIRHEIILESKKPVIAEETMLEANLIMQGIASHQDKFDDDSIMQLKGLLARAMALHENLLANDNRTGLLTDLISHVETVKNTIVIQIQVSEKLVDIHKRMEEKELQLQRKHAQDVMTLKNELNELYLEQKAEENRKHMVMEEKLQKEIEECEAKNKSLANENGRLFQRLKDIEISNRKNFLSKLQSKISNAFKRKIKEKQLKSQTEFYKKMDSDDEQDDEKSLRDT</sequence>
<keyword evidence="2" id="KW-0547">Nucleotide-binding</keyword>
<evidence type="ECO:0000313" key="8">
    <source>
        <dbReference type="RefSeq" id="XP_055870261.1"/>
    </source>
</evidence>
<dbReference type="Proteomes" id="UP001165740">
    <property type="component" value="Chromosome 16"/>
</dbReference>
<dbReference type="GO" id="GO:0005525">
    <property type="term" value="F:GTP binding"/>
    <property type="evidence" value="ECO:0007669"/>
    <property type="project" value="UniProtKB-KW"/>
</dbReference>